<sequence length="91" mass="10336">MEESGKSLKIAVVLLIMSMFLGQISAVIYRDHEECVRLCYDDCIKDKNPGDLTESKICGIRCNSECNIFKLQQLDNHRKTLAKKNSKEVQG</sequence>
<gene>
    <name evidence="2" type="ORF">MKW94_027337</name>
</gene>
<evidence type="ECO:0000313" key="2">
    <source>
        <dbReference type="EMBL" id="MCL7038621.1"/>
    </source>
</evidence>
<dbReference type="AlphaFoldDB" id="A0AA41SNM3"/>
<feature type="chain" id="PRO_5041344212" evidence="1">
    <location>
        <begin position="27"/>
        <end position="91"/>
    </location>
</feature>
<dbReference type="EMBL" id="JAJJMA010192416">
    <property type="protein sequence ID" value="MCL7038621.1"/>
    <property type="molecule type" value="Genomic_DNA"/>
</dbReference>
<keyword evidence="3" id="KW-1185">Reference proteome</keyword>
<protein>
    <submittedName>
        <fullName evidence="2">Uncharacterized protein</fullName>
    </submittedName>
</protein>
<comment type="caution">
    <text evidence="2">The sequence shown here is derived from an EMBL/GenBank/DDBJ whole genome shotgun (WGS) entry which is preliminary data.</text>
</comment>
<accession>A0AA41SNM3</accession>
<dbReference type="Proteomes" id="UP001177140">
    <property type="component" value="Unassembled WGS sequence"/>
</dbReference>
<evidence type="ECO:0000313" key="3">
    <source>
        <dbReference type="Proteomes" id="UP001177140"/>
    </source>
</evidence>
<evidence type="ECO:0000256" key="1">
    <source>
        <dbReference type="SAM" id="SignalP"/>
    </source>
</evidence>
<name>A0AA41SNM3_PAPNU</name>
<feature type="signal peptide" evidence="1">
    <location>
        <begin position="1"/>
        <end position="26"/>
    </location>
</feature>
<organism evidence="2 3">
    <name type="scientific">Papaver nudicaule</name>
    <name type="common">Iceland poppy</name>
    <dbReference type="NCBI Taxonomy" id="74823"/>
    <lineage>
        <taxon>Eukaryota</taxon>
        <taxon>Viridiplantae</taxon>
        <taxon>Streptophyta</taxon>
        <taxon>Embryophyta</taxon>
        <taxon>Tracheophyta</taxon>
        <taxon>Spermatophyta</taxon>
        <taxon>Magnoliopsida</taxon>
        <taxon>Ranunculales</taxon>
        <taxon>Papaveraceae</taxon>
        <taxon>Papaveroideae</taxon>
        <taxon>Papaver</taxon>
    </lineage>
</organism>
<proteinExistence type="predicted"/>
<reference evidence="2" key="1">
    <citation type="submission" date="2022-03" db="EMBL/GenBank/DDBJ databases">
        <title>A functionally conserved STORR gene fusion in Papaver species that diverged 16.8 million years ago.</title>
        <authorList>
            <person name="Catania T."/>
        </authorList>
    </citation>
    <scope>NUCLEOTIDE SEQUENCE</scope>
    <source>
        <strain evidence="2">S-191538</strain>
    </source>
</reference>
<keyword evidence="1" id="KW-0732">Signal</keyword>